<sequence>MEDLFQKISDCVEFGKINKAAPYPPNMKDQDGADELTIQALEQGASAKDVLSKGLIIGMEKVGIKFRENKVFVPQVLMSAKAMNTAMEHLKPLFAKGNKDKKGVFIIGTVAGDLHDIGKNLVSMIVEGNGYEVIDLGTDVPAKKFLDTINEFPDAIIGLSSLLTTTMVSMENIVQEIKSAYPNQKVTIGGAPITQDFCDKIGADNYSPDPQGVVEFMNKLKKSA</sequence>
<keyword evidence="2" id="KW-0170">Cobalt</keyword>
<proteinExistence type="predicted"/>
<name>A0ABW3Y2S7_9FLAO</name>
<protein>
    <submittedName>
        <fullName evidence="5">B12-binding domain-containing protein</fullName>
    </submittedName>
</protein>
<evidence type="ECO:0000313" key="6">
    <source>
        <dbReference type="Proteomes" id="UP001597201"/>
    </source>
</evidence>
<gene>
    <name evidence="5" type="ORF">ACFQ39_06135</name>
</gene>
<dbReference type="Gene3D" id="1.10.1240.10">
    <property type="entry name" value="Methionine synthase domain"/>
    <property type="match status" value="1"/>
</dbReference>
<dbReference type="SMART" id="SM01018">
    <property type="entry name" value="B12-binding_2"/>
    <property type="match status" value="1"/>
</dbReference>
<feature type="domain" description="B12-binding N-terminal" evidence="4">
    <location>
        <begin position="29"/>
        <end position="102"/>
    </location>
</feature>
<dbReference type="SUPFAM" id="SSF47644">
    <property type="entry name" value="Methionine synthase domain"/>
    <property type="match status" value="1"/>
</dbReference>
<dbReference type="Gene3D" id="3.40.50.280">
    <property type="entry name" value="Cobalamin-binding domain"/>
    <property type="match status" value="1"/>
</dbReference>
<evidence type="ECO:0000259" key="4">
    <source>
        <dbReference type="PROSITE" id="PS51337"/>
    </source>
</evidence>
<dbReference type="Pfam" id="PF02310">
    <property type="entry name" value="B12-binding"/>
    <property type="match status" value="1"/>
</dbReference>
<dbReference type="RefSeq" id="WP_377177112.1">
    <property type="nucleotide sequence ID" value="NZ_JBHTMY010000002.1"/>
</dbReference>
<keyword evidence="1" id="KW-0479">Metal-binding</keyword>
<dbReference type="InterPro" id="IPR003759">
    <property type="entry name" value="Cbl-bd_cap"/>
</dbReference>
<evidence type="ECO:0000259" key="3">
    <source>
        <dbReference type="PROSITE" id="PS51332"/>
    </source>
</evidence>
<accession>A0ABW3Y2S7</accession>
<organism evidence="5 6">
    <name type="scientific">Namhaeicola litoreus</name>
    <dbReference type="NCBI Taxonomy" id="1052145"/>
    <lineage>
        <taxon>Bacteria</taxon>
        <taxon>Pseudomonadati</taxon>
        <taxon>Bacteroidota</taxon>
        <taxon>Flavobacteriia</taxon>
        <taxon>Flavobacteriales</taxon>
        <taxon>Flavobacteriaceae</taxon>
        <taxon>Namhaeicola</taxon>
    </lineage>
</organism>
<dbReference type="InterPro" id="IPR036594">
    <property type="entry name" value="Meth_synthase_dom"/>
</dbReference>
<dbReference type="EMBL" id="JBHTMY010000002">
    <property type="protein sequence ID" value="MFD1315190.1"/>
    <property type="molecule type" value="Genomic_DNA"/>
</dbReference>
<evidence type="ECO:0000256" key="2">
    <source>
        <dbReference type="ARBA" id="ARBA00023285"/>
    </source>
</evidence>
<reference evidence="6" key="1">
    <citation type="journal article" date="2019" name="Int. J. Syst. Evol. Microbiol.">
        <title>The Global Catalogue of Microorganisms (GCM) 10K type strain sequencing project: providing services to taxonomists for standard genome sequencing and annotation.</title>
        <authorList>
            <consortium name="The Broad Institute Genomics Platform"/>
            <consortium name="The Broad Institute Genome Sequencing Center for Infectious Disease"/>
            <person name="Wu L."/>
            <person name="Ma J."/>
        </authorList>
    </citation>
    <scope>NUCLEOTIDE SEQUENCE [LARGE SCALE GENOMIC DNA]</scope>
    <source>
        <strain evidence="6">CCUG 61485</strain>
    </source>
</reference>
<feature type="domain" description="B12-binding" evidence="3">
    <location>
        <begin position="102"/>
        <end position="224"/>
    </location>
</feature>
<dbReference type="InterPro" id="IPR006158">
    <property type="entry name" value="Cobalamin-bd"/>
</dbReference>
<evidence type="ECO:0000256" key="1">
    <source>
        <dbReference type="ARBA" id="ARBA00022723"/>
    </source>
</evidence>
<dbReference type="PROSITE" id="PS51332">
    <property type="entry name" value="B12_BINDING"/>
    <property type="match status" value="1"/>
</dbReference>
<dbReference type="CDD" id="cd02070">
    <property type="entry name" value="corrinoid_protein_B12-BD"/>
    <property type="match status" value="1"/>
</dbReference>
<dbReference type="InterPro" id="IPR050554">
    <property type="entry name" value="Met_Synthase/Corrinoid"/>
</dbReference>
<dbReference type="InterPro" id="IPR036724">
    <property type="entry name" value="Cobalamin-bd_sf"/>
</dbReference>
<dbReference type="PANTHER" id="PTHR45833:SF1">
    <property type="entry name" value="METHIONINE SYNTHASE"/>
    <property type="match status" value="1"/>
</dbReference>
<dbReference type="Proteomes" id="UP001597201">
    <property type="component" value="Unassembled WGS sequence"/>
</dbReference>
<evidence type="ECO:0000313" key="5">
    <source>
        <dbReference type="EMBL" id="MFD1315190.1"/>
    </source>
</evidence>
<dbReference type="PROSITE" id="PS51337">
    <property type="entry name" value="B12_BINDING_NTER"/>
    <property type="match status" value="1"/>
</dbReference>
<dbReference type="Pfam" id="PF02607">
    <property type="entry name" value="B12-binding_2"/>
    <property type="match status" value="1"/>
</dbReference>
<comment type="caution">
    <text evidence="5">The sequence shown here is derived from an EMBL/GenBank/DDBJ whole genome shotgun (WGS) entry which is preliminary data.</text>
</comment>
<dbReference type="PANTHER" id="PTHR45833">
    <property type="entry name" value="METHIONINE SYNTHASE"/>
    <property type="match status" value="1"/>
</dbReference>
<dbReference type="SUPFAM" id="SSF52242">
    <property type="entry name" value="Cobalamin (vitamin B12)-binding domain"/>
    <property type="match status" value="1"/>
</dbReference>
<keyword evidence="6" id="KW-1185">Reference proteome</keyword>